<dbReference type="PATRIC" id="fig|520709.3.peg.3849"/>
<name>N8SB89_9GAMM</name>
<dbReference type="InterPro" id="IPR010332">
    <property type="entry name" value="ATPase_terminase-su_N"/>
</dbReference>
<comment type="caution">
    <text evidence="4">The sequence shown here is derived from an EMBL/GenBank/DDBJ whole genome shotgun (WGS) entry which is preliminary data.</text>
</comment>
<dbReference type="InterPro" id="IPR027417">
    <property type="entry name" value="P-loop_NTPase"/>
</dbReference>
<proteinExistence type="predicted"/>
<reference evidence="4 5" key="2">
    <citation type="journal article" date="2015" name="Int. J. Syst. Evol. Microbiol.">
        <title>Acinetobacter seifertii sp. nov., a member of the Acinetobacter calcoaceticus-Acinetobacter baumannii complex isolated from human clinical specimens.</title>
        <authorList>
            <person name="Nemec A."/>
            <person name="Krizova L."/>
            <person name="Maixnerova M."/>
            <person name="Sedo O."/>
            <person name="Brisse S."/>
            <person name="Higgins P.G."/>
        </authorList>
    </citation>
    <scope>NUCLEOTIDE SEQUENCE [LARGE SCALE GENOMIC DNA]</scope>
    <source>
        <strain evidence="4 5">NIPH 973</strain>
    </source>
</reference>
<dbReference type="EMBL" id="APOO01000022">
    <property type="protein sequence ID" value="ENU43019.1"/>
    <property type="molecule type" value="Genomic_DNA"/>
</dbReference>
<feature type="domain" description="Terminase ATPase subunit N-terminal" evidence="2">
    <location>
        <begin position="26"/>
        <end position="83"/>
    </location>
</feature>
<dbReference type="InterPro" id="IPR035421">
    <property type="entry name" value="Terminase_6C"/>
</dbReference>
<protein>
    <recommendedName>
        <fullName evidence="6">Terminase</fullName>
    </recommendedName>
</protein>
<feature type="domain" description="Terminase large subunit gp17-like C-terminal" evidence="3">
    <location>
        <begin position="427"/>
        <end position="585"/>
    </location>
</feature>
<evidence type="ECO:0000259" key="3">
    <source>
        <dbReference type="Pfam" id="PF17289"/>
    </source>
</evidence>
<dbReference type="Gene3D" id="3.40.50.300">
    <property type="entry name" value="P-loop containing nucleotide triphosphate hydrolases"/>
    <property type="match status" value="1"/>
</dbReference>
<evidence type="ECO:0000313" key="4">
    <source>
        <dbReference type="EMBL" id="ENU43019.1"/>
    </source>
</evidence>
<dbReference type="Pfam" id="PF06056">
    <property type="entry name" value="Terminase_5"/>
    <property type="match status" value="1"/>
</dbReference>
<dbReference type="AlphaFoldDB" id="N8SB89"/>
<gene>
    <name evidence="4" type="ORF">F985_03918</name>
</gene>
<dbReference type="Pfam" id="PF03237">
    <property type="entry name" value="Terminase_6N"/>
    <property type="match status" value="1"/>
</dbReference>
<reference evidence="5" key="1">
    <citation type="submission" date="2013-02" db="EMBL/GenBank/DDBJ databases">
        <title>The Genome Sequence of Acinetobacter sp. NIPH 973.</title>
        <authorList>
            <consortium name="The Broad Institute Genome Sequencing Platform"/>
            <consortium name="The Broad Institute Genome Sequencing Center for Infectious Disease"/>
            <person name="Cerqueira G."/>
            <person name="Feldgarden M."/>
            <person name="Courvalin P."/>
            <person name="Perichon B."/>
            <person name="Grillot-Courvalin C."/>
            <person name="Clermont D."/>
            <person name="Rocha E."/>
            <person name="Yoon E.-J."/>
            <person name="Nemec A."/>
            <person name="Walker B."/>
            <person name="Young S.K."/>
            <person name="Zeng Q."/>
            <person name="Gargeya S."/>
            <person name="Fitzgerald M."/>
            <person name="Haas B."/>
            <person name="Abouelleil A."/>
            <person name="Alvarado L."/>
            <person name="Arachchi H.M."/>
            <person name="Berlin A.M."/>
            <person name="Chapman S.B."/>
            <person name="Dewar J."/>
            <person name="Goldberg J."/>
            <person name="Griggs A."/>
            <person name="Gujja S."/>
            <person name="Hansen M."/>
            <person name="Howarth C."/>
            <person name="Imamovic A."/>
            <person name="Larimer J."/>
            <person name="McCowan C."/>
            <person name="Murphy C."/>
            <person name="Neiman D."/>
            <person name="Pearson M."/>
            <person name="Priest M."/>
            <person name="Roberts A."/>
            <person name="Saif S."/>
            <person name="Shea T."/>
            <person name="Sisk P."/>
            <person name="Sykes S."/>
            <person name="Wortman J."/>
            <person name="Nusbaum C."/>
            <person name="Birren B."/>
        </authorList>
    </citation>
    <scope>NUCLEOTIDE SEQUENCE [LARGE SCALE GENOMIC DNA]</scope>
    <source>
        <strain evidence="5">NIPH 973</strain>
    </source>
</reference>
<dbReference type="Gene3D" id="3.30.420.240">
    <property type="match status" value="1"/>
</dbReference>
<keyword evidence="1" id="KW-1188">Viral release from host cell</keyword>
<dbReference type="Pfam" id="PF17289">
    <property type="entry name" value="Terminase_6C"/>
    <property type="match status" value="1"/>
</dbReference>
<evidence type="ECO:0000256" key="1">
    <source>
        <dbReference type="ARBA" id="ARBA00022612"/>
    </source>
</evidence>
<dbReference type="Proteomes" id="UP000013065">
    <property type="component" value="Unassembled WGS sequence"/>
</dbReference>
<evidence type="ECO:0000313" key="5">
    <source>
        <dbReference type="Proteomes" id="UP000013065"/>
    </source>
</evidence>
<evidence type="ECO:0000259" key="2">
    <source>
        <dbReference type="Pfam" id="PF06056"/>
    </source>
</evidence>
<evidence type="ECO:0008006" key="6">
    <source>
        <dbReference type="Google" id="ProtNLM"/>
    </source>
</evidence>
<accession>N8SB89</accession>
<dbReference type="HOGENOM" id="CLU_020362_2_1_6"/>
<sequence length="603" mass="69501">MFAADKLQTLDMNEFSQLANVNLFLDNRLKAKFLYWCGWKITDIAEVLDEKERTIQAWKTRDEWEKTKPENRVAQAIEARLITLIFKNKKSSGDMKEVDLLMRELERLARIERYRDTGKESDLNPNIQNRNAVAKKQKKPNTFTEQEVEILITAFEENLYDYQWDWYRAGNQRTRAILKSRQIGATYYFAREAFIDALKTGRNQIFLSASKAQAHIFKTYIQQFAFEHTGVELKGDPIIIGNNQANLTFLGTNARTAQGHHGNFYFDEFFWTYGFNELNKVASGMAMHKKWRKTYFSTPSTMAHQAYAFWTGERYNRGRPKDQRLNIDVSHDALKRGRYCEDKLWRQIVTILDAENGGCDLFDIDELRFEYSAEEFANLLMCQFIDDGASIFPLNMLQACMVDSWEAWSEDYKPFHIRPLASRPVWVGYDPAETGDSAGLVVVAPPSVANGKFRILERHQFRGMDFKSQAEQIRQITLRYNVTYIGLDTTGMGTGVAQLVRQFFPALTTFSYSPEVKTQLVLKTLDVIRNGRLEFDAGHTDIAQSLMSIKKTLTASQRQMTFTAGRSEEIGHADLAWALMHAVYNEPLEGTTISNSSILEIYS</sequence>
<organism evidence="4 5">
    <name type="scientific">Acinetobacter seifertii</name>
    <dbReference type="NCBI Taxonomy" id="1530123"/>
    <lineage>
        <taxon>Bacteria</taxon>
        <taxon>Pseudomonadati</taxon>
        <taxon>Pseudomonadota</taxon>
        <taxon>Gammaproteobacteria</taxon>
        <taxon>Moraxellales</taxon>
        <taxon>Moraxellaceae</taxon>
        <taxon>Acinetobacter</taxon>
        <taxon>Acinetobacter calcoaceticus/baumannii complex</taxon>
    </lineage>
</organism>